<evidence type="ECO:0000313" key="1">
    <source>
        <dbReference type="EMBL" id="CAI8616766.1"/>
    </source>
</evidence>
<accession>A0AAV1B2H3</accession>
<evidence type="ECO:0000313" key="2">
    <source>
        <dbReference type="Proteomes" id="UP001157006"/>
    </source>
</evidence>
<name>A0AAV1B2H3_VICFA</name>
<proteinExistence type="predicted"/>
<organism evidence="1 2">
    <name type="scientific">Vicia faba</name>
    <name type="common">Broad bean</name>
    <name type="synonym">Faba vulgaris</name>
    <dbReference type="NCBI Taxonomy" id="3906"/>
    <lineage>
        <taxon>Eukaryota</taxon>
        <taxon>Viridiplantae</taxon>
        <taxon>Streptophyta</taxon>
        <taxon>Embryophyta</taxon>
        <taxon>Tracheophyta</taxon>
        <taxon>Spermatophyta</taxon>
        <taxon>Magnoliopsida</taxon>
        <taxon>eudicotyledons</taxon>
        <taxon>Gunneridae</taxon>
        <taxon>Pentapetalae</taxon>
        <taxon>rosids</taxon>
        <taxon>fabids</taxon>
        <taxon>Fabales</taxon>
        <taxon>Fabaceae</taxon>
        <taxon>Papilionoideae</taxon>
        <taxon>50 kb inversion clade</taxon>
        <taxon>NPAAA clade</taxon>
        <taxon>Hologalegina</taxon>
        <taxon>IRL clade</taxon>
        <taxon>Fabeae</taxon>
        <taxon>Vicia</taxon>
    </lineage>
</organism>
<dbReference type="InterPro" id="IPR036671">
    <property type="entry name" value="DPH_MB_sf"/>
</dbReference>
<sequence>MILDKKEIAETRYEVLNVKEDANYQEIRAIEDAGEILELFYQRRCCDYFSVDSLELQKIGYMLLRDESSVSIRNADTLPGSVILLPCGWCSLKARLVLSMDDS</sequence>
<reference evidence="1 2" key="1">
    <citation type="submission" date="2023-01" db="EMBL/GenBank/DDBJ databases">
        <authorList>
            <person name="Kreplak J."/>
        </authorList>
    </citation>
    <scope>NUCLEOTIDE SEQUENCE [LARGE SCALE GENOMIC DNA]</scope>
</reference>
<dbReference type="Proteomes" id="UP001157006">
    <property type="component" value="Chromosome 6"/>
</dbReference>
<evidence type="ECO:0008006" key="3">
    <source>
        <dbReference type="Google" id="ProtNLM"/>
    </source>
</evidence>
<dbReference type="EMBL" id="OX451741">
    <property type="protein sequence ID" value="CAI8616766.1"/>
    <property type="molecule type" value="Genomic_DNA"/>
</dbReference>
<gene>
    <name evidence="1" type="ORF">VFH_VI044320</name>
</gene>
<keyword evidence="2" id="KW-1185">Reference proteome</keyword>
<dbReference type="Gene3D" id="3.10.660.10">
    <property type="entry name" value="DPH Zinc finger"/>
    <property type="match status" value="1"/>
</dbReference>
<protein>
    <recommendedName>
        <fullName evidence="3">DPH-type MB domain-containing protein</fullName>
    </recommendedName>
</protein>
<dbReference type="AlphaFoldDB" id="A0AAV1B2H3"/>